<gene>
    <name evidence="2" type="ORF">IF1G_01100</name>
</gene>
<dbReference type="Proteomes" id="UP000315783">
    <property type="component" value="Unassembled WGS sequence"/>
</dbReference>
<protein>
    <submittedName>
        <fullName evidence="2">Uncharacterized protein</fullName>
    </submittedName>
</protein>
<organism evidence="2 3">
    <name type="scientific">Cordyceps javanica</name>
    <dbReference type="NCBI Taxonomy" id="43265"/>
    <lineage>
        <taxon>Eukaryota</taxon>
        <taxon>Fungi</taxon>
        <taxon>Dikarya</taxon>
        <taxon>Ascomycota</taxon>
        <taxon>Pezizomycotina</taxon>
        <taxon>Sordariomycetes</taxon>
        <taxon>Hypocreomycetidae</taxon>
        <taxon>Hypocreales</taxon>
        <taxon>Cordycipitaceae</taxon>
        <taxon>Cordyceps</taxon>
    </lineage>
</organism>
<sequence length="134" mass="15166">MIVGVMGLRSWLSSRKSPFRQKISSGVTLPPCVGSEEDETDGPMERTETSPQNHNSFRELVADWSVGKSTLSRLHFSQDVSHKVTQSTMSFSWPVTSTTRRQSWQNVIVLCNVGGGWRGRKRMVGEPRWLVKMK</sequence>
<evidence type="ECO:0000256" key="1">
    <source>
        <dbReference type="SAM" id="MobiDB-lite"/>
    </source>
</evidence>
<dbReference type="EMBL" id="SPUK01000001">
    <property type="protein sequence ID" value="TQW01169.1"/>
    <property type="molecule type" value="Genomic_DNA"/>
</dbReference>
<comment type="caution">
    <text evidence="2">The sequence shown here is derived from an EMBL/GenBank/DDBJ whole genome shotgun (WGS) entry which is preliminary data.</text>
</comment>
<keyword evidence="3" id="KW-1185">Reference proteome</keyword>
<feature type="region of interest" description="Disordered" evidence="1">
    <location>
        <begin position="22"/>
        <end position="54"/>
    </location>
</feature>
<accession>A0A545VHG6</accession>
<evidence type="ECO:0000313" key="3">
    <source>
        <dbReference type="Proteomes" id="UP000315783"/>
    </source>
</evidence>
<name>A0A545VHG6_9HYPO</name>
<proteinExistence type="predicted"/>
<evidence type="ECO:0000313" key="2">
    <source>
        <dbReference type="EMBL" id="TQW01169.1"/>
    </source>
</evidence>
<dbReference type="AlphaFoldDB" id="A0A545VHG6"/>
<reference evidence="2 3" key="1">
    <citation type="journal article" date="2019" name="Appl. Microbiol. Biotechnol.">
        <title>Genome sequence of Isaria javanica and comparative genome analysis insights into family S53 peptidase evolution in fungal entomopathogens.</title>
        <authorList>
            <person name="Lin R."/>
            <person name="Zhang X."/>
            <person name="Xin B."/>
            <person name="Zou M."/>
            <person name="Gao Y."/>
            <person name="Qin F."/>
            <person name="Hu Q."/>
            <person name="Xie B."/>
            <person name="Cheng X."/>
        </authorList>
    </citation>
    <scope>NUCLEOTIDE SEQUENCE [LARGE SCALE GENOMIC DNA]</scope>
    <source>
        <strain evidence="2 3">IJ1G</strain>
    </source>
</reference>